<accession>A0AAI9EE80</accession>
<sequence>MAAPRATQFIALRNLARGSHQARQLHMTGPTTYASPIITKERPLQLPRDIAGLRAECKKRNLEIAGSKNDLLSRLEADVLAHNRAFTTAANRRPSPPSQSPSSSSPPTRDFNTSRTLKSTKDSSPIDFAYFPTLAPATPPDILLPMRVPILPTTTTTTTTTTSSVPADIIAEEETLIVKPQISTMSMDRVFLPATEMTDGDGAGIDFHALAARVGDGVKKMRVPVEEQAGLMRRIWSDMVDDVFAVKKDATTTTTA</sequence>
<dbReference type="Proteomes" id="UP001296104">
    <property type="component" value="Unassembled WGS sequence"/>
</dbReference>
<keyword evidence="4" id="KW-1185">Reference proteome</keyword>
<gene>
    <name evidence="3" type="ORF">LECACI_7A008241</name>
</gene>
<dbReference type="Pfam" id="PF02037">
    <property type="entry name" value="SAP"/>
    <property type="match status" value="1"/>
</dbReference>
<dbReference type="EMBL" id="CAVMBE010000077">
    <property type="protein sequence ID" value="CAK4033083.1"/>
    <property type="molecule type" value="Genomic_DNA"/>
</dbReference>
<protein>
    <recommendedName>
        <fullName evidence="2">SAP domain-containing protein</fullName>
    </recommendedName>
</protein>
<organism evidence="3 4">
    <name type="scientific">Lecanosticta acicola</name>
    <dbReference type="NCBI Taxonomy" id="111012"/>
    <lineage>
        <taxon>Eukaryota</taxon>
        <taxon>Fungi</taxon>
        <taxon>Dikarya</taxon>
        <taxon>Ascomycota</taxon>
        <taxon>Pezizomycotina</taxon>
        <taxon>Dothideomycetes</taxon>
        <taxon>Dothideomycetidae</taxon>
        <taxon>Mycosphaerellales</taxon>
        <taxon>Mycosphaerellaceae</taxon>
        <taxon>Lecanosticta</taxon>
    </lineage>
</organism>
<evidence type="ECO:0000313" key="4">
    <source>
        <dbReference type="Proteomes" id="UP001296104"/>
    </source>
</evidence>
<feature type="domain" description="SAP" evidence="2">
    <location>
        <begin position="51"/>
        <end position="76"/>
    </location>
</feature>
<feature type="region of interest" description="Disordered" evidence="1">
    <location>
        <begin position="87"/>
        <end position="122"/>
    </location>
</feature>
<dbReference type="InterPro" id="IPR036361">
    <property type="entry name" value="SAP_dom_sf"/>
</dbReference>
<proteinExistence type="predicted"/>
<evidence type="ECO:0000313" key="3">
    <source>
        <dbReference type="EMBL" id="CAK4033083.1"/>
    </source>
</evidence>
<name>A0AAI9EE80_9PEZI</name>
<evidence type="ECO:0000259" key="2">
    <source>
        <dbReference type="Pfam" id="PF02037"/>
    </source>
</evidence>
<evidence type="ECO:0000256" key="1">
    <source>
        <dbReference type="SAM" id="MobiDB-lite"/>
    </source>
</evidence>
<comment type="caution">
    <text evidence="3">The sequence shown here is derived from an EMBL/GenBank/DDBJ whole genome shotgun (WGS) entry which is preliminary data.</text>
</comment>
<dbReference type="SUPFAM" id="SSF68906">
    <property type="entry name" value="SAP domain"/>
    <property type="match status" value="1"/>
</dbReference>
<dbReference type="AlphaFoldDB" id="A0AAI9EE80"/>
<reference evidence="3" key="1">
    <citation type="submission" date="2023-11" db="EMBL/GenBank/DDBJ databases">
        <authorList>
            <person name="Alioto T."/>
            <person name="Alioto T."/>
            <person name="Gomez Garrido J."/>
        </authorList>
    </citation>
    <scope>NUCLEOTIDE SEQUENCE</scope>
</reference>
<dbReference type="Gene3D" id="1.10.720.30">
    <property type="entry name" value="SAP domain"/>
    <property type="match status" value="1"/>
</dbReference>
<dbReference type="InterPro" id="IPR003034">
    <property type="entry name" value="SAP_dom"/>
</dbReference>